<evidence type="ECO:0000256" key="3">
    <source>
        <dbReference type="ARBA" id="ARBA00022722"/>
    </source>
</evidence>
<evidence type="ECO:0000256" key="7">
    <source>
        <dbReference type="SAM" id="MobiDB-lite"/>
    </source>
</evidence>
<keyword evidence="4 6" id="KW-0378">Hydrolase</keyword>
<dbReference type="EC" id="3.1.11.6" evidence="6"/>
<evidence type="ECO:0000256" key="4">
    <source>
        <dbReference type="ARBA" id="ARBA00022801"/>
    </source>
</evidence>
<dbReference type="InterPro" id="IPR003761">
    <property type="entry name" value="Exonuc_VII_S"/>
</dbReference>
<dbReference type="RefSeq" id="WP_101518162.1">
    <property type="nucleotide sequence ID" value="NZ_PKUS01000012.1"/>
</dbReference>
<comment type="catalytic activity">
    <reaction evidence="6">
        <text>Exonucleolytic cleavage in either 5'- to 3'- or 3'- to 5'-direction to yield nucleoside 5'-phosphates.</text>
        <dbReference type="EC" id="3.1.11.6"/>
    </reaction>
</comment>
<dbReference type="PANTHER" id="PTHR34137:SF1">
    <property type="entry name" value="EXODEOXYRIBONUCLEASE 7 SMALL SUBUNIT"/>
    <property type="match status" value="1"/>
</dbReference>
<keyword evidence="9" id="KW-1185">Reference proteome</keyword>
<sequence>MSKKKQTPDFATTLAELETLTSRMEGDNLSLEESLRDFETGVQLIRDAQRALLEAQQKVQQLLDENTDPDAPEQQGDEESV</sequence>
<dbReference type="Proteomes" id="UP000235005">
    <property type="component" value="Unassembled WGS sequence"/>
</dbReference>
<comment type="caution">
    <text evidence="8">The sequence shown here is derived from an EMBL/GenBank/DDBJ whole genome shotgun (WGS) entry which is preliminary data.</text>
</comment>
<dbReference type="PIRSF" id="PIRSF006488">
    <property type="entry name" value="Exonuc_VII_S"/>
    <property type="match status" value="1"/>
</dbReference>
<keyword evidence="5 6" id="KW-0269">Exonuclease</keyword>
<comment type="subcellular location">
    <subcellularLocation>
        <location evidence="6">Cytoplasm</location>
    </subcellularLocation>
</comment>
<dbReference type="NCBIfam" id="TIGR01280">
    <property type="entry name" value="xseB"/>
    <property type="match status" value="1"/>
</dbReference>
<evidence type="ECO:0000313" key="8">
    <source>
        <dbReference type="EMBL" id="PLW68696.1"/>
    </source>
</evidence>
<dbReference type="AlphaFoldDB" id="A0A2N5X2H8"/>
<feature type="region of interest" description="Disordered" evidence="7">
    <location>
        <begin position="61"/>
        <end position="81"/>
    </location>
</feature>
<dbReference type="SUPFAM" id="SSF116842">
    <property type="entry name" value="XseB-like"/>
    <property type="match status" value="1"/>
</dbReference>
<evidence type="ECO:0000256" key="1">
    <source>
        <dbReference type="ARBA" id="ARBA00009998"/>
    </source>
</evidence>
<dbReference type="EMBL" id="PKUS01000012">
    <property type="protein sequence ID" value="PLW68696.1"/>
    <property type="molecule type" value="Genomic_DNA"/>
</dbReference>
<dbReference type="GO" id="GO:0008855">
    <property type="term" value="F:exodeoxyribonuclease VII activity"/>
    <property type="evidence" value="ECO:0007669"/>
    <property type="project" value="UniProtKB-UniRule"/>
</dbReference>
<comment type="similarity">
    <text evidence="1 6">Belongs to the XseB family.</text>
</comment>
<keyword evidence="2 6" id="KW-0963">Cytoplasm</keyword>
<dbReference type="GO" id="GO:0009318">
    <property type="term" value="C:exodeoxyribonuclease VII complex"/>
    <property type="evidence" value="ECO:0007669"/>
    <property type="project" value="UniProtKB-UniRule"/>
</dbReference>
<dbReference type="PANTHER" id="PTHR34137">
    <property type="entry name" value="EXODEOXYRIBONUCLEASE 7 SMALL SUBUNIT"/>
    <property type="match status" value="1"/>
</dbReference>
<proteinExistence type="inferred from homology"/>
<feature type="compositionally biased region" description="Acidic residues" evidence="7">
    <location>
        <begin position="65"/>
        <end position="81"/>
    </location>
</feature>
<dbReference type="Gene3D" id="1.10.287.1040">
    <property type="entry name" value="Exonuclease VII, small subunit"/>
    <property type="match status" value="1"/>
</dbReference>
<dbReference type="HAMAP" id="MF_00337">
    <property type="entry name" value="Exonuc_7_S"/>
    <property type="match status" value="1"/>
</dbReference>
<name>A0A2N5X2H8_9GAMM</name>
<protein>
    <recommendedName>
        <fullName evidence="6">Exodeoxyribonuclease 7 small subunit</fullName>
        <ecNumber evidence="6">3.1.11.6</ecNumber>
    </recommendedName>
    <alternativeName>
        <fullName evidence="6">Exodeoxyribonuclease VII small subunit</fullName>
        <shortName evidence="6">Exonuclease VII small subunit</shortName>
    </alternativeName>
</protein>
<comment type="subunit">
    <text evidence="6">Heterooligomer composed of large and small subunits.</text>
</comment>
<organism evidence="8 9">
    <name type="scientific">Pseudohalioglobus lutimaris</name>
    <dbReference type="NCBI Taxonomy" id="1737061"/>
    <lineage>
        <taxon>Bacteria</taxon>
        <taxon>Pseudomonadati</taxon>
        <taxon>Pseudomonadota</taxon>
        <taxon>Gammaproteobacteria</taxon>
        <taxon>Cellvibrionales</taxon>
        <taxon>Halieaceae</taxon>
        <taxon>Pseudohalioglobus</taxon>
    </lineage>
</organism>
<dbReference type="OrthoDB" id="9801128at2"/>
<dbReference type="GO" id="GO:0006308">
    <property type="term" value="P:DNA catabolic process"/>
    <property type="evidence" value="ECO:0007669"/>
    <property type="project" value="UniProtKB-UniRule"/>
</dbReference>
<keyword evidence="3 6" id="KW-0540">Nuclease</keyword>
<reference evidence="8 9" key="1">
    <citation type="submission" date="2018-01" db="EMBL/GenBank/DDBJ databases">
        <title>The draft genome sequence of Halioglobus lutimaris HF004.</title>
        <authorList>
            <person name="Du Z.-J."/>
            <person name="Shi M.-J."/>
        </authorList>
    </citation>
    <scope>NUCLEOTIDE SEQUENCE [LARGE SCALE GENOMIC DNA]</scope>
    <source>
        <strain evidence="8 9">HF004</strain>
    </source>
</reference>
<accession>A0A2N5X2H8</accession>
<dbReference type="Pfam" id="PF02609">
    <property type="entry name" value="Exonuc_VII_S"/>
    <property type="match status" value="1"/>
</dbReference>
<dbReference type="InterPro" id="IPR037004">
    <property type="entry name" value="Exonuc_VII_ssu_sf"/>
</dbReference>
<gene>
    <name evidence="6 8" type="primary">xseB</name>
    <name evidence="8" type="ORF">C0039_11640</name>
</gene>
<evidence type="ECO:0000256" key="6">
    <source>
        <dbReference type="HAMAP-Rule" id="MF_00337"/>
    </source>
</evidence>
<comment type="function">
    <text evidence="6">Bidirectionally degrades single-stranded DNA into large acid-insoluble oligonucleotides, which are then degraded further into small acid-soluble oligonucleotides.</text>
</comment>
<dbReference type="GO" id="GO:0005829">
    <property type="term" value="C:cytosol"/>
    <property type="evidence" value="ECO:0007669"/>
    <property type="project" value="TreeGrafter"/>
</dbReference>
<evidence type="ECO:0000256" key="2">
    <source>
        <dbReference type="ARBA" id="ARBA00022490"/>
    </source>
</evidence>
<evidence type="ECO:0000256" key="5">
    <source>
        <dbReference type="ARBA" id="ARBA00022839"/>
    </source>
</evidence>
<evidence type="ECO:0000313" key="9">
    <source>
        <dbReference type="Proteomes" id="UP000235005"/>
    </source>
</evidence>